<dbReference type="PANTHER" id="PTHR43157:SF22">
    <property type="entry name" value="SHORT-CHAIN DEHYDROGENASE_REDUCTASE PHMF"/>
    <property type="match status" value="1"/>
</dbReference>
<dbReference type="Gene3D" id="3.40.50.720">
    <property type="entry name" value="NAD(P)-binding Rossmann-like Domain"/>
    <property type="match status" value="1"/>
</dbReference>
<proteinExistence type="predicted"/>
<dbReference type="PANTHER" id="PTHR43157">
    <property type="entry name" value="PHOSPHATIDYLINOSITOL-GLYCAN BIOSYNTHESIS CLASS F PROTEIN-RELATED"/>
    <property type="match status" value="1"/>
</dbReference>
<dbReference type="STRING" id="1448318.A0A319DYN1"/>
<accession>A0A319DYN1</accession>
<dbReference type="PRINTS" id="PR00081">
    <property type="entry name" value="GDHRDH"/>
</dbReference>
<reference evidence="2 3" key="1">
    <citation type="submission" date="2018-02" db="EMBL/GenBank/DDBJ databases">
        <title>The genomes of Aspergillus section Nigri reveals drivers in fungal speciation.</title>
        <authorList>
            <consortium name="DOE Joint Genome Institute"/>
            <person name="Vesth T.C."/>
            <person name="Nybo J."/>
            <person name="Theobald S."/>
            <person name="Brandl J."/>
            <person name="Frisvad J.C."/>
            <person name="Nielsen K.F."/>
            <person name="Lyhne E.K."/>
            <person name="Kogle M.E."/>
            <person name="Kuo A."/>
            <person name="Riley R."/>
            <person name="Clum A."/>
            <person name="Nolan M."/>
            <person name="Lipzen A."/>
            <person name="Salamov A."/>
            <person name="Henrissat B."/>
            <person name="Wiebenga A."/>
            <person name="De vries R.P."/>
            <person name="Grigoriev I.V."/>
            <person name="Mortensen U.H."/>
            <person name="Andersen M.R."/>
            <person name="Baker S.E."/>
        </authorList>
    </citation>
    <scope>NUCLEOTIDE SEQUENCE [LARGE SCALE GENOMIC DNA]</scope>
    <source>
        <strain evidence="2 3">CBS 121057</strain>
    </source>
</reference>
<evidence type="ECO:0000256" key="1">
    <source>
        <dbReference type="ARBA" id="ARBA00023002"/>
    </source>
</evidence>
<dbReference type="InterPro" id="IPR002347">
    <property type="entry name" value="SDR_fam"/>
</dbReference>
<evidence type="ECO:0000313" key="3">
    <source>
        <dbReference type="Proteomes" id="UP000248423"/>
    </source>
</evidence>
<gene>
    <name evidence="2" type="ORF">BO78DRAFT_410263</name>
</gene>
<dbReference type="Proteomes" id="UP000248423">
    <property type="component" value="Unassembled WGS sequence"/>
</dbReference>
<dbReference type="SUPFAM" id="SSF51735">
    <property type="entry name" value="NAD(P)-binding Rossmann-fold domains"/>
    <property type="match status" value="1"/>
</dbReference>
<organism evidence="2 3">
    <name type="scientific">Aspergillus sclerotiicarbonarius (strain CBS 121057 / IBT 28362)</name>
    <dbReference type="NCBI Taxonomy" id="1448318"/>
    <lineage>
        <taxon>Eukaryota</taxon>
        <taxon>Fungi</taxon>
        <taxon>Dikarya</taxon>
        <taxon>Ascomycota</taxon>
        <taxon>Pezizomycotina</taxon>
        <taxon>Eurotiomycetes</taxon>
        <taxon>Eurotiomycetidae</taxon>
        <taxon>Eurotiales</taxon>
        <taxon>Aspergillaceae</taxon>
        <taxon>Aspergillus</taxon>
        <taxon>Aspergillus subgen. Circumdati</taxon>
    </lineage>
</organism>
<dbReference type="Pfam" id="PF00106">
    <property type="entry name" value="adh_short"/>
    <property type="match status" value="1"/>
</dbReference>
<dbReference type="EMBL" id="KZ826387">
    <property type="protein sequence ID" value="PYI02921.1"/>
    <property type="molecule type" value="Genomic_DNA"/>
</dbReference>
<name>A0A319DYN1_ASPSB</name>
<keyword evidence="3" id="KW-1185">Reference proteome</keyword>
<dbReference type="OrthoDB" id="542013at2759"/>
<dbReference type="AlphaFoldDB" id="A0A319DYN1"/>
<keyword evidence="1" id="KW-0560">Oxidoreductase</keyword>
<sequence length="322" mass="35684">MVFLNARRLRDKIWPEPLPPPASFDGQTVLVTGATAGLGLAAAVHFATLGARVIMTTRSFSRGVSAKDHVEQRAGIIGKGRTHLMELDMNRYSSCMSFVNELKQTEVCQNGLDVAVLNAGVINVNFMQSPEGWEQTIQVNTLSTTLLGLLLLQWMKQPGRDTKPHLVFVTSRDHLDPDITTWADWSNQDGILRHFSDEKRWPVGQLDPNYANSKLLLTYAVEEICKRAAGPNGSVDVIVNTVCPGLVSTDLAREVAKTSTLMQLLVSVYQGVLGKSADYGARFYVTAARTSEDEHGKYIQSMFTDDEYRRYAIILPTPHTQD</sequence>
<dbReference type="GO" id="GO:0016491">
    <property type="term" value="F:oxidoreductase activity"/>
    <property type="evidence" value="ECO:0007669"/>
    <property type="project" value="UniProtKB-KW"/>
</dbReference>
<dbReference type="InterPro" id="IPR036291">
    <property type="entry name" value="NAD(P)-bd_dom_sf"/>
</dbReference>
<protein>
    <submittedName>
        <fullName evidence="2">Putative short chain dehydrogenase/ reductase</fullName>
    </submittedName>
</protein>
<dbReference type="VEuPathDB" id="FungiDB:BO78DRAFT_410263"/>
<evidence type="ECO:0000313" key="2">
    <source>
        <dbReference type="EMBL" id="PYI02921.1"/>
    </source>
</evidence>